<dbReference type="Proteomes" id="UP001239111">
    <property type="component" value="Chromosome 4"/>
</dbReference>
<comment type="caution">
    <text evidence="1">The sequence shown here is derived from an EMBL/GenBank/DDBJ whole genome shotgun (WGS) entry which is preliminary data.</text>
</comment>
<accession>A0ACC2N2I6</accession>
<sequence length="1101" mass="123792">MDEMVIRLIGKRLYIDGFVYEMNYLDHNGKVHWQCVRHRRECDVICDAKVITSDPSISEYITLFEGLEESKHNHRPSLADREEAEELEAMDTWKKKSEILSIDRDDPDYEPDPEAETSSDTSSQSDSDSLKSSETSDKDKSTRAARSSRPKKSYHIKAVDYTSSQIPPIIIGNQLKIDQFVYMQVGASNYSSRIYWRCVRYRSGECNSTAITSNPFANQELIVFKGPNESEHDHPPIHSDTQEFEEAAKFVGKKERPKSRIIGKPVSKTDRKTVKMSTCHRSILEKCAENQGINNLKEVQQPSMEDRIHTPTVSSDGLLSSTPKLIGRRLYLDGYIYSLHSRSTIDDRNHWVCRRYHKTQNRCPARATTSDPAGDQKLIVFRGPALSKHNHSPSEDEIRESERIAIFGNKRGRKPRIITQTSTDDNSNQHFADSFSDSFSSGVADTVKNMNEDKSGTHLVGGSGKSSPKEIDQRPRKRHANKISRTCVEFERIKAEGTAKVTTSNHVKGLKLMGHRWGPEQSKHHHPPSLAELEDAKESVRLERRSNLRTITQTPISLSKNCKSDLKRSLVEAPSESESSASSKKRSEVTNSNRGRRKGSSLMSNPSKYRRFLLRFLKNPVFDTRHVFAALGSLYTSDYGRVWAFAKILDHRRKIENDLEILKNDPDANISALNYTSSFDVCEAEIVENTICEKEVVSDDHSSAAANETLSGEIGSSKKSKILPNNSDNETISTPIPQSSKKFSTGKTRISCKKSEEKRFRQNLIRPSASSTGRQTLSSPAISSTEMELGVKSGIESRLASKEMRDREELPEKTLKPPIAATTLGPDLIIENLLVNSPAISFVDPNMDRFESRENVEVNLFPEEKTDVSNENRHRRSPSFSVIDLSEDDPEEIHIIEAIPSRHEKVNDLSTFKQMPPVSAFILRKDGILPESPLCAPNLVEHGTKMEREVAFIDLTDEADEKPICTIGMKETLLTSEKTLSVQANSPLYSPRKPSIAVSMLDSNKAQIFDSIRPNPVSRANLRISNPRIRSQDQCLPSNSEAVGYNSSITRLPNDISDNFGFNCQFNAGDVQIPLLINFPSVDNDGASRVEQLHMQLQARA</sequence>
<protein>
    <submittedName>
        <fullName evidence="1">Uncharacterized protein</fullName>
    </submittedName>
</protein>
<proteinExistence type="predicted"/>
<evidence type="ECO:0000313" key="2">
    <source>
        <dbReference type="Proteomes" id="UP001239111"/>
    </source>
</evidence>
<organism evidence="1 2">
    <name type="scientific">Eretmocerus hayati</name>
    <dbReference type="NCBI Taxonomy" id="131215"/>
    <lineage>
        <taxon>Eukaryota</taxon>
        <taxon>Metazoa</taxon>
        <taxon>Ecdysozoa</taxon>
        <taxon>Arthropoda</taxon>
        <taxon>Hexapoda</taxon>
        <taxon>Insecta</taxon>
        <taxon>Pterygota</taxon>
        <taxon>Neoptera</taxon>
        <taxon>Endopterygota</taxon>
        <taxon>Hymenoptera</taxon>
        <taxon>Apocrita</taxon>
        <taxon>Proctotrupomorpha</taxon>
        <taxon>Chalcidoidea</taxon>
        <taxon>Aphelinidae</taxon>
        <taxon>Aphelininae</taxon>
        <taxon>Eretmocerus</taxon>
    </lineage>
</organism>
<gene>
    <name evidence="1" type="ORF">QAD02_006748</name>
</gene>
<dbReference type="EMBL" id="CM056744">
    <property type="protein sequence ID" value="KAJ8665086.1"/>
    <property type="molecule type" value="Genomic_DNA"/>
</dbReference>
<evidence type="ECO:0000313" key="1">
    <source>
        <dbReference type="EMBL" id="KAJ8665086.1"/>
    </source>
</evidence>
<name>A0ACC2N2I6_9HYME</name>
<keyword evidence="2" id="KW-1185">Reference proteome</keyword>
<reference evidence="1" key="1">
    <citation type="submission" date="2023-04" db="EMBL/GenBank/DDBJ databases">
        <title>A chromosome-level genome assembly of the parasitoid wasp Eretmocerus hayati.</title>
        <authorList>
            <person name="Zhong Y."/>
            <person name="Liu S."/>
            <person name="Liu Y."/>
        </authorList>
    </citation>
    <scope>NUCLEOTIDE SEQUENCE</scope>
    <source>
        <strain evidence="1">ZJU_SS_LIU_2023</strain>
    </source>
</reference>